<dbReference type="PANTHER" id="PTHR11373">
    <property type="entry name" value="DEOXYNUCLEOSIDE TRIPHOSPHATE TRIPHOSPHOHYDROLASE"/>
    <property type="match status" value="1"/>
</dbReference>
<feature type="domain" description="HD" evidence="1">
    <location>
        <begin position="57"/>
        <end position="216"/>
    </location>
</feature>
<comment type="caution">
    <text evidence="2">The sequence shown here is derived from an EMBL/GenBank/DDBJ whole genome shotgun (WGS) entry which is preliminary data.</text>
</comment>
<dbReference type="InterPro" id="IPR006674">
    <property type="entry name" value="HD_domain"/>
</dbReference>
<proteinExistence type="predicted"/>
<dbReference type="Proteomes" id="UP000318050">
    <property type="component" value="Unassembled WGS sequence"/>
</dbReference>
<evidence type="ECO:0000259" key="1">
    <source>
        <dbReference type="PROSITE" id="PS51831"/>
    </source>
</evidence>
<dbReference type="Gene3D" id="1.10.3210.10">
    <property type="entry name" value="Hypothetical protein af1432"/>
    <property type="match status" value="1"/>
</dbReference>
<gene>
    <name evidence="2" type="ORF">FBZ92_101132</name>
</gene>
<dbReference type="InterPro" id="IPR050135">
    <property type="entry name" value="dGTPase-like"/>
</dbReference>
<dbReference type="SMART" id="SM00471">
    <property type="entry name" value="HDc"/>
    <property type="match status" value="1"/>
</dbReference>
<organism evidence="2 3">
    <name type="scientific">Nitrospirillum amazonense</name>
    <dbReference type="NCBI Taxonomy" id="28077"/>
    <lineage>
        <taxon>Bacteria</taxon>
        <taxon>Pseudomonadati</taxon>
        <taxon>Pseudomonadota</taxon>
        <taxon>Alphaproteobacteria</taxon>
        <taxon>Rhodospirillales</taxon>
        <taxon>Azospirillaceae</taxon>
        <taxon>Nitrospirillum</taxon>
    </lineage>
</organism>
<name>A0A560J1C8_9PROT</name>
<evidence type="ECO:0000313" key="2">
    <source>
        <dbReference type="EMBL" id="TWB64239.1"/>
    </source>
</evidence>
<dbReference type="EMBL" id="VITT01000001">
    <property type="protein sequence ID" value="TWB64239.1"/>
    <property type="molecule type" value="Genomic_DNA"/>
</dbReference>
<sequence>MASKEFHHKIVMDPVHGTIGLSKLESEIAGTRAFQRLHNVRQLGLAHLVFPGASYSRYSHSVGACYNAGKIIKAIRRNSGSKKIDNKTERKLRLAALLHDVGHYPFSHATEHLIKEFYQNRNAGSMIGPSGEQGVDTSLISPAETPIRPMESTNKPYFDHEKVGEILIENDEEISKVLDDNKFDKNEFLALFGKKAPNEFIGIISSDLDCDRLDYLRRTAHNSGAPYGSVDINYIISQAAIEKKTYCFTEKARKAADHLLVSRYYDYMQVPFNKTVVALEWSLISCIEALLQEDLDLSASKVKEMIASGEWSNFDDQHLFEQFRKKNKEIKDKLDEDSLVLKDHVGAILNRKAPKLVCGWDSIDSKSESMHAKKSDNVKKACEEVIKEMGLNKNRVHIWSTSLPLTKFGGKADYSQPEDDYTLSNAVKFIKERGDPGIITNYDDTLMSKLGDIQYSGVRFYYLPKNGVDDEKIKNDIKSKMKKKMVHLS</sequence>
<dbReference type="SUPFAM" id="SSF109604">
    <property type="entry name" value="HD-domain/PDEase-like"/>
    <property type="match status" value="1"/>
</dbReference>
<dbReference type="InterPro" id="IPR003607">
    <property type="entry name" value="HD/PDEase_dom"/>
</dbReference>
<reference evidence="2 3" key="1">
    <citation type="submission" date="2019-06" db="EMBL/GenBank/DDBJ databases">
        <title>Genomic Encyclopedia of Type Strains, Phase IV (KMG-V): Genome sequencing to study the core and pangenomes of soil and plant-associated prokaryotes.</title>
        <authorList>
            <person name="Whitman W."/>
        </authorList>
    </citation>
    <scope>NUCLEOTIDE SEQUENCE [LARGE SCALE GENOMIC DNA]</scope>
    <source>
        <strain evidence="2 3">BR 11140</strain>
    </source>
</reference>
<dbReference type="AlphaFoldDB" id="A0A560J1C8"/>
<evidence type="ECO:0000313" key="3">
    <source>
        <dbReference type="Proteomes" id="UP000318050"/>
    </source>
</evidence>
<dbReference type="Pfam" id="PF01966">
    <property type="entry name" value="HD"/>
    <property type="match status" value="1"/>
</dbReference>
<protein>
    <recommendedName>
        <fullName evidence="1">HD domain-containing protein</fullName>
    </recommendedName>
</protein>
<dbReference type="PROSITE" id="PS51831">
    <property type="entry name" value="HD"/>
    <property type="match status" value="1"/>
</dbReference>
<dbReference type="PANTHER" id="PTHR11373:SF4">
    <property type="entry name" value="DEOXYNUCLEOSIDE TRIPHOSPHATE TRIPHOSPHOHYDROLASE SAMHD1"/>
    <property type="match status" value="1"/>
</dbReference>
<dbReference type="GO" id="GO:0006203">
    <property type="term" value="P:dGTP catabolic process"/>
    <property type="evidence" value="ECO:0007669"/>
    <property type="project" value="TreeGrafter"/>
</dbReference>
<dbReference type="GO" id="GO:0008832">
    <property type="term" value="F:dGTPase activity"/>
    <property type="evidence" value="ECO:0007669"/>
    <property type="project" value="TreeGrafter"/>
</dbReference>
<dbReference type="CDD" id="cd00077">
    <property type="entry name" value="HDc"/>
    <property type="match status" value="1"/>
</dbReference>
<accession>A0A560J1C8</accession>